<dbReference type="Gene3D" id="2.60.120.10">
    <property type="entry name" value="Jelly Rolls"/>
    <property type="match status" value="1"/>
</dbReference>
<dbReference type="InterPro" id="IPR018060">
    <property type="entry name" value="HTH_AraC"/>
</dbReference>
<dbReference type="PROSITE" id="PS00041">
    <property type="entry name" value="HTH_ARAC_FAMILY_1"/>
    <property type="match status" value="1"/>
</dbReference>
<dbReference type="GO" id="GO:0003700">
    <property type="term" value="F:DNA-binding transcription factor activity"/>
    <property type="evidence" value="ECO:0007669"/>
    <property type="project" value="InterPro"/>
</dbReference>
<dbReference type="Proteomes" id="UP000290218">
    <property type="component" value="Unassembled WGS sequence"/>
</dbReference>
<name>A0A4Q1C5F8_9BACT</name>
<dbReference type="PANTHER" id="PTHR43280">
    <property type="entry name" value="ARAC-FAMILY TRANSCRIPTIONAL REGULATOR"/>
    <property type="match status" value="1"/>
</dbReference>
<dbReference type="GO" id="GO:0043565">
    <property type="term" value="F:sequence-specific DNA binding"/>
    <property type="evidence" value="ECO:0007669"/>
    <property type="project" value="InterPro"/>
</dbReference>
<accession>A0A4Q1C5F8</accession>
<dbReference type="SUPFAM" id="SSF46689">
    <property type="entry name" value="Homeodomain-like"/>
    <property type="match status" value="2"/>
</dbReference>
<evidence type="ECO:0000256" key="1">
    <source>
        <dbReference type="ARBA" id="ARBA00023015"/>
    </source>
</evidence>
<dbReference type="InterPro" id="IPR011051">
    <property type="entry name" value="RmlC_Cupin_sf"/>
</dbReference>
<gene>
    <name evidence="6" type="ORF">ESB00_18465</name>
</gene>
<evidence type="ECO:0000256" key="4">
    <source>
        <dbReference type="SAM" id="MobiDB-lite"/>
    </source>
</evidence>
<keyword evidence="2" id="KW-0238">DNA-binding</keyword>
<dbReference type="InterPro" id="IPR018062">
    <property type="entry name" value="HTH_AraC-typ_CS"/>
</dbReference>
<dbReference type="AlphaFoldDB" id="A0A4Q1C5F8"/>
<feature type="domain" description="HTH araC/xylS-type" evidence="5">
    <location>
        <begin position="364"/>
        <end position="404"/>
    </location>
</feature>
<dbReference type="OrthoDB" id="1050625at2"/>
<keyword evidence="1" id="KW-0805">Transcription regulation</keyword>
<dbReference type="SMART" id="SM00342">
    <property type="entry name" value="HTH_ARAC"/>
    <property type="match status" value="1"/>
</dbReference>
<evidence type="ECO:0000256" key="2">
    <source>
        <dbReference type="ARBA" id="ARBA00023125"/>
    </source>
</evidence>
<evidence type="ECO:0000313" key="6">
    <source>
        <dbReference type="EMBL" id="RXK53672.1"/>
    </source>
</evidence>
<feature type="domain" description="HTH araC/xylS-type" evidence="5">
    <location>
        <begin position="223"/>
        <end position="322"/>
    </location>
</feature>
<proteinExistence type="predicted"/>
<dbReference type="InterPro" id="IPR009057">
    <property type="entry name" value="Homeodomain-like_sf"/>
</dbReference>
<dbReference type="PRINTS" id="PR00032">
    <property type="entry name" value="HTHARAC"/>
</dbReference>
<dbReference type="PROSITE" id="PS01124">
    <property type="entry name" value="HTH_ARAC_FAMILY_2"/>
    <property type="match status" value="2"/>
</dbReference>
<evidence type="ECO:0000313" key="7">
    <source>
        <dbReference type="Proteomes" id="UP000290218"/>
    </source>
</evidence>
<comment type="caution">
    <text evidence="6">The sequence shown here is derived from an EMBL/GenBank/DDBJ whole genome shotgun (WGS) entry which is preliminary data.</text>
</comment>
<dbReference type="RefSeq" id="WP_129049589.1">
    <property type="nucleotide sequence ID" value="NZ_SDHX01000002.1"/>
</dbReference>
<keyword evidence="3" id="KW-0804">Transcription</keyword>
<organism evidence="6 7">
    <name type="scientific">Oleiharenicola lentus</name>
    <dbReference type="NCBI Taxonomy" id="2508720"/>
    <lineage>
        <taxon>Bacteria</taxon>
        <taxon>Pseudomonadati</taxon>
        <taxon>Verrucomicrobiota</taxon>
        <taxon>Opitutia</taxon>
        <taxon>Opitutales</taxon>
        <taxon>Opitutaceae</taxon>
        <taxon>Oleiharenicola</taxon>
    </lineage>
</organism>
<dbReference type="InterPro" id="IPR020449">
    <property type="entry name" value="Tscrpt_reg_AraC-type_HTH"/>
</dbReference>
<keyword evidence="7" id="KW-1185">Reference proteome</keyword>
<dbReference type="Pfam" id="PF12833">
    <property type="entry name" value="HTH_18"/>
    <property type="match status" value="1"/>
</dbReference>
<dbReference type="Pfam" id="PF00165">
    <property type="entry name" value="HTH_AraC"/>
    <property type="match status" value="1"/>
</dbReference>
<feature type="region of interest" description="Disordered" evidence="4">
    <location>
        <begin position="1"/>
        <end position="35"/>
    </location>
</feature>
<evidence type="ECO:0000259" key="5">
    <source>
        <dbReference type="PROSITE" id="PS01124"/>
    </source>
</evidence>
<dbReference type="EMBL" id="SDHX01000002">
    <property type="protein sequence ID" value="RXK53672.1"/>
    <property type="molecule type" value="Genomic_DNA"/>
</dbReference>
<dbReference type="InterPro" id="IPR014710">
    <property type="entry name" value="RmlC-like_jellyroll"/>
</dbReference>
<protein>
    <submittedName>
        <fullName evidence="6">Helix-turn-helix domain-containing protein</fullName>
    </submittedName>
</protein>
<evidence type="ECO:0000256" key="3">
    <source>
        <dbReference type="ARBA" id="ARBA00023163"/>
    </source>
</evidence>
<dbReference type="Gene3D" id="1.10.10.60">
    <property type="entry name" value="Homeodomain-like"/>
    <property type="match status" value="3"/>
</dbReference>
<dbReference type="PANTHER" id="PTHR43280:SF10">
    <property type="entry name" value="REGULATORY PROTEIN POCR"/>
    <property type="match status" value="1"/>
</dbReference>
<dbReference type="SUPFAM" id="SSF51182">
    <property type="entry name" value="RmlC-like cupins"/>
    <property type="match status" value="1"/>
</dbReference>
<sequence length="408" mass="44930">MNSSLAREGRAITWKPVTPAAPSRRSPAMNLPEPTSAVQTPLEQMGPALRAQIARLEGGADAWRIPALSRRYQPAAGMHYHFCPELFILTGGECDFQFAAQSLTVRAGEVCLVPGGIAHSERVRRTDSDYRSIIVNFYNKTVYVHGAHDNGHGLPAPDNMYFFTTPLYADIITFLDRVGELAHEDEAANRVPIRALLTATLALVAQLVEAPQDQPSPVRDIVTRCQWLVKRHANNCELSLGFLAKELELSPSYLSRVFSDKTGERLAEYITRIRIQNAADGLRTTQLSVKAIGAACGFSDTSYFCRVFRQLIGQTPQDYRARYYRASLEVERRPKTVLAEGAHFVGGGVYAPLALSELNVFDALRCTRLSIKSIATGLGFVDEASFAKFFQAATGQTPAQYRADSQVG</sequence>
<reference evidence="6 7" key="1">
    <citation type="submission" date="2019-01" db="EMBL/GenBank/DDBJ databases">
        <title>Lacunisphaera sp. strain TWA-58.</title>
        <authorList>
            <person name="Chen W.-M."/>
        </authorList>
    </citation>
    <scope>NUCLEOTIDE SEQUENCE [LARGE SCALE GENOMIC DNA]</scope>
    <source>
        <strain evidence="6 7">TWA-58</strain>
    </source>
</reference>